<dbReference type="CDD" id="cd06261">
    <property type="entry name" value="TM_PBP2"/>
    <property type="match status" value="1"/>
</dbReference>
<dbReference type="RefSeq" id="WP_344718597.1">
    <property type="nucleotide sequence ID" value="NZ_BAAAUS010000001.1"/>
</dbReference>
<feature type="transmembrane region" description="Helical" evidence="8">
    <location>
        <begin position="108"/>
        <end position="126"/>
    </location>
</feature>
<dbReference type="PROSITE" id="PS50928">
    <property type="entry name" value="ABC_TM1"/>
    <property type="match status" value="1"/>
</dbReference>
<evidence type="ECO:0000256" key="6">
    <source>
        <dbReference type="ARBA" id="ARBA00022989"/>
    </source>
</evidence>
<evidence type="ECO:0000313" key="11">
    <source>
        <dbReference type="Proteomes" id="UP001597114"/>
    </source>
</evidence>
<evidence type="ECO:0000256" key="5">
    <source>
        <dbReference type="ARBA" id="ARBA00022692"/>
    </source>
</evidence>
<dbReference type="InterPro" id="IPR035906">
    <property type="entry name" value="MetI-like_sf"/>
</dbReference>
<dbReference type="Gene3D" id="1.10.3720.10">
    <property type="entry name" value="MetI-like"/>
    <property type="match status" value="1"/>
</dbReference>
<evidence type="ECO:0000256" key="7">
    <source>
        <dbReference type="ARBA" id="ARBA00023136"/>
    </source>
</evidence>
<proteinExistence type="inferred from homology"/>
<evidence type="ECO:0000256" key="8">
    <source>
        <dbReference type="RuleBase" id="RU363032"/>
    </source>
</evidence>
<evidence type="ECO:0000256" key="1">
    <source>
        <dbReference type="ARBA" id="ARBA00004651"/>
    </source>
</evidence>
<comment type="subcellular location">
    <subcellularLocation>
        <location evidence="1 8">Cell membrane</location>
        <topology evidence="1 8">Multi-pass membrane protein</topology>
    </subcellularLocation>
</comment>
<dbReference type="PANTHER" id="PTHR42929:SF1">
    <property type="entry name" value="INNER MEMBRANE ABC TRANSPORTER PERMEASE PROTEIN YDCU-RELATED"/>
    <property type="match status" value="1"/>
</dbReference>
<evidence type="ECO:0000256" key="2">
    <source>
        <dbReference type="ARBA" id="ARBA00007069"/>
    </source>
</evidence>
<protein>
    <submittedName>
        <fullName evidence="10">ABC transporter permease</fullName>
    </submittedName>
</protein>
<keyword evidence="4" id="KW-1003">Cell membrane</keyword>
<feature type="domain" description="ABC transmembrane type-1" evidence="9">
    <location>
        <begin position="76"/>
        <end position="284"/>
    </location>
</feature>
<feature type="transmembrane region" description="Helical" evidence="8">
    <location>
        <begin position="21"/>
        <end position="52"/>
    </location>
</feature>
<keyword evidence="6 8" id="KW-1133">Transmembrane helix</keyword>
<feature type="transmembrane region" description="Helical" evidence="8">
    <location>
        <begin position="72"/>
        <end position="101"/>
    </location>
</feature>
<evidence type="ECO:0000256" key="4">
    <source>
        <dbReference type="ARBA" id="ARBA00022475"/>
    </source>
</evidence>
<name>A0ABW4EUJ1_9PSEU</name>
<evidence type="ECO:0000313" key="10">
    <source>
        <dbReference type="EMBL" id="MFD1519111.1"/>
    </source>
</evidence>
<dbReference type="Pfam" id="PF00528">
    <property type="entry name" value="BPD_transp_1"/>
    <property type="match status" value="1"/>
</dbReference>
<sequence>MRCPDPARRRTRGSGGAVLPHLLAAAPGLWLTAVFVAPLLVTVVLSFAHAGFGEVTLGFTLDNYRMALRGLYAQTFVQTVVLAVGCSALSVLLGMPIAYFIARHAGRLAGPLLAAILLPYFSSFLIRVLSWQVILASGGPVDVVLHSVGLLHAPLDLLGTRAAVVIGIVYGYLPIAVLPQYVVFSRIPLSTTDAAADLGAGSWRRFTSVVLPLARPGVATAALLTAVPMLGELVVPQLLGGGRGLLLGQLVQTQYVQSQNYALGSAIAVLILIAVGVLVVLLLRLTRGFDDVPR</sequence>
<dbReference type="Proteomes" id="UP001597114">
    <property type="component" value="Unassembled WGS sequence"/>
</dbReference>
<keyword evidence="7 8" id="KW-0472">Membrane</keyword>
<feature type="transmembrane region" description="Helical" evidence="8">
    <location>
        <begin position="261"/>
        <end position="285"/>
    </location>
</feature>
<comment type="caution">
    <text evidence="10">The sequence shown here is derived from an EMBL/GenBank/DDBJ whole genome shotgun (WGS) entry which is preliminary data.</text>
</comment>
<keyword evidence="5 8" id="KW-0812">Transmembrane</keyword>
<feature type="transmembrane region" description="Helical" evidence="8">
    <location>
        <begin position="163"/>
        <end position="183"/>
    </location>
</feature>
<dbReference type="InterPro" id="IPR000515">
    <property type="entry name" value="MetI-like"/>
</dbReference>
<evidence type="ECO:0000259" key="9">
    <source>
        <dbReference type="PROSITE" id="PS50928"/>
    </source>
</evidence>
<keyword evidence="3 8" id="KW-0813">Transport</keyword>
<keyword evidence="11" id="KW-1185">Reference proteome</keyword>
<dbReference type="PANTHER" id="PTHR42929">
    <property type="entry name" value="INNER MEMBRANE ABC TRANSPORTER PERMEASE PROTEIN YDCU-RELATED-RELATED"/>
    <property type="match status" value="1"/>
</dbReference>
<dbReference type="SUPFAM" id="SSF161098">
    <property type="entry name" value="MetI-like"/>
    <property type="match status" value="1"/>
</dbReference>
<reference evidence="11" key="1">
    <citation type="journal article" date="2019" name="Int. J. Syst. Evol. Microbiol.">
        <title>The Global Catalogue of Microorganisms (GCM) 10K type strain sequencing project: providing services to taxonomists for standard genome sequencing and annotation.</title>
        <authorList>
            <consortium name="The Broad Institute Genomics Platform"/>
            <consortium name="The Broad Institute Genome Sequencing Center for Infectious Disease"/>
            <person name="Wu L."/>
            <person name="Ma J."/>
        </authorList>
    </citation>
    <scope>NUCLEOTIDE SEQUENCE [LARGE SCALE GENOMIC DNA]</scope>
    <source>
        <strain evidence="11">CCM 7043</strain>
    </source>
</reference>
<gene>
    <name evidence="10" type="ORF">ACFSJD_16570</name>
</gene>
<comment type="similarity">
    <text evidence="2">Belongs to the binding-protein-dependent transport system permease family. CysTW subfamily.</text>
</comment>
<organism evidence="10 11">
    <name type="scientific">Pseudonocardia yunnanensis</name>
    <dbReference type="NCBI Taxonomy" id="58107"/>
    <lineage>
        <taxon>Bacteria</taxon>
        <taxon>Bacillati</taxon>
        <taxon>Actinomycetota</taxon>
        <taxon>Actinomycetes</taxon>
        <taxon>Pseudonocardiales</taxon>
        <taxon>Pseudonocardiaceae</taxon>
        <taxon>Pseudonocardia</taxon>
    </lineage>
</organism>
<evidence type="ECO:0000256" key="3">
    <source>
        <dbReference type="ARBA" id="ARBA00022448"/>
    </source>
</evidence>
<dbReference type="EMBL" id="JBHUCO010000015">
    <property type="protein sequence ID" value="MFD1519111.1"/>
    <property type="molecule type" value="Genomic_DNA"/>
</dbReference>
<accession>A0ABW4EUJ1</accession>